<dbReference type="RefSeq" id="WP_129437426.1">
    <property type="nucleotide sequence ID" value="NZ_CP035492.1"/>
</dbReference>
<feature type="domain" description="Cytochrome c assembly protein" evidence="2">
    <location>
        <begin position="74"/>
        <end position="264"/>
    </location>
</feature>
<feature type="transmembrane region" description="Helical" evidence="1">
    <location>
        <begin position="131"/>
        <end position="157"/>
    </location>
</feature>
<feature type="transmembrane region" description="Helical" evidence="1">
    <location>
        <begin position="36"/>
        <end position="58"/>
    </location>
</feature>
<dbReference type="InterPro" id="IPR052372">
    <property type="entry name" value="YpjD/HemX"/>
</dbReference>
<evidence type="ECO:0000259" key="2">
    <source>
        <dbReference type="Pfam" id="PF01578"/>
    </source>
</evidence>
<gene>
    <name evidence="3" type="ORF">ET464_00850</name>
</gene>
<evidence type="ECO:0000313" key="4">
    <source>
        <dbReference type="Proteomes" id="UP000293568"/>
    </source>
</evidence>
<evidence type="ECO:0000256" key="1">
    <source>
        <dbReference type="SAM" id="Phobius"/>
    </source>
</evidence>
<feature type="transmembrane region" description="Helical" evidence="1">
    <location>
        <begin position="246"/>
        <end position="267"/>
    </location>
</feature>
<dbReference type="AlphaFoldDB" id="A0A4P6EX30"/>
<dbReference type="GO" id="GO:0020037">
    <property type="term" value="F:heme binding"/>
    <property type="evidence" value="ECO:0007669"/>
    <property type="project" value="InterPro"/>
</dbReference>
<sequence>MGTANWLYDAILYIYALSLLFYFSDFMDANRRAKRVGTGLLIFVWVLQTVYVLIRIFHHLDLSAISTFEYWLGFSWLLITISVVMNRFFNIEFLVFFVNVIGFAVLALNLYSGSRNGVSIEAWETTRNLLYVHISLILCAYAALTLGVLFAAMYLFLHKQLKGKNWTKHMRRLPSLEMIKRYSDRAVMIGVPLLAMSLSVGATSIIVENRLELLLDWKVIFAFLAFISYIVYVVQRSLGRKPALKLAQLQIFSFILLVSGFFVNGLSSFH</sequence>
<name>A0A4P6EX30_9BACL</name>
<dbReference type="EMBL" id="CP035492">
    <property type="protein sequence ID" value="QAY65147.1"/>
    <property type="molecule type" value="Genomic_DNA"/>
</dbReference>
<keyword evidence="1" id="KW-0812">Transmembrane</keyword>
<feature type="transmembrane region" description="Helical" evidence="1">
    <location>
        <begin position="6"/>
        <end position="24"/>
    </location>
</feature>
<dbReference type="InterPro" id="IPR002541">
    <property type="entry name" value="Cyt_c_assembly"/>
</dbReference>
<evidence type="ECO:0000313" key="3">
    <source>
        <dbReference type="EMBL" id="QAY65147.1"/>
    </source>
</evidence>
<dbReference type="Proteomes" id="UP000293568">
    <property type="component" value="Chromosome"/>
</dbReference>
<dbReference type="OrthoDB" id="2417400at2"/>
<dbReference type="PANTHER" id="PTHR38034:SF1">
    <property type="entry name" value="INNER MEMBRANE PROTEIN YPJD"/>
    <property type="match status" value="1"/>
</dbReference>
<keyword evidence="1" id="KW-0472">Membrane</keyword>
<keyword evidence="1" id="KW-1133">Transmembrane helix</keyword>
<feature type="transmembrane region" description="Helical" evidence="1">
    <location>
        <begin position="186"/>
        <end position="207"/>
    </location>
</feature>
<feature type="transmembrane region" description="Helical" evidence="1">
    <location>
        <begin position="213"/>
        <end position="234"/>
    </location>
</feature>
<proteinExistence type="predicted"/>
<dbReference type="Pfam" id="PF01578">
    <property type="entry name" value="Cytochrom_C_asm"/>
    <property type="match status" value="1"/>
</dbReference>
<dbReference type="KEGG" id="pprt:ET464_00850"/>
<keyword evidence="4" id="KW-1185">Reference proteome</keyword>
<reference evidence="3 4" key="1">
    <citation type="submission" date="2019-01" db="EMBL/GenBank/DDBJ databases">
        <title>Genome sequencing of strain FW100M-2.</title>
        <authorList>
            <person name="Heo J."/>
            <person name="Kim S.-J."/>
            <person name="Kim J.-S."/>
            <person name="Hong S.-B."/>
            <person name="Kwon S.-W."/>
        </authorList>
    </citation>
    <scope>NUCLEOTIDE SEQUENCE [LARGE SCALE GENOMIC DNA]</scope>
    <source>
        <strain evidence="3 4">FW100M-2</strain>
    </source>
</reference>
<feature type="transmembrane region" description="Helical" evidence="1">
    <location>
        <begin position="70"/>
        <end position="86"/>
    </location>
</feature>
<accession>A0A4P6EX30</accession>
<organism evidence="3 4">
    <name type="scientific">Paenibacillus protaetiae</name>
    <dbReference type="NCBI Taxonomy" id="2509456"/>
    <lineage>
        <taxon>Bacteria</taxon>
        <taxon>Bacillati</taxon>
        <taxon>Bacillota</taxon>
        <taxon>Bacilli</taxon>
        <taxon>Bacillales</taxon>
        <taxon>Paenibacillaceae</taxon>
        <taxon>Paenibacillus</taxon>
    </lineage>
</organism>
<dbReference type="GO" id="GO:0017004">
    <property type="term" value="P:cytochrome complex assembly"/>
    <property type="evidence" value="ECO:0007669"/>
    <property type="project" value="InterPro"/>
</dbReference>
<dbReference type="PANTHER" id="PTHR38034">
    <property type="entry name" value="INNER MEMBRANE PROTEIN YPJD"/>
    <property type="match status" value="1"/>
</dbReference>
<feature type="transmembrane region" description="Helical" evidence="1">
    <location>
        <begin position="93"/>
        <end position="111"/>
    </location>
</feature>
<protein>
    <submittedName>
        <fullName evidence="3">Cytochrome C assembly protein</fullName>
    </submittedName>
</protein>